<keyword evidence="1" id="KW-1133">Transmembrane helix</keyword>
<name>A0A8S5V091_9CAUD</name>
<proteinExistence type="predicted"/>
<accession>A0A8S5V091</accession>
<keyword evidence="1" id="KW-0472">Membrane</keyword>
<keyword evidence="1" id="KW-0812">Transmembrane</keyword>
<feature type="transmembrane region" description="Helical" evidence="1">
    <location>
        <begin position="12"/>
        <end position="31"/>
    </location>
</feature>
<evidence type="ECO:0000256" key="1">
    <source>
        <dbReference type="SAM" id="Phobius"/>
    </source>
</evidence>
<evidence type="ECO:0000313" key="2">
    <source>
        <dbReference type="EMBL" id="DAG00160.1"/>
    </source>
</evidence>
<sequence length="86" mass="10033">MRPLKKGTVMSIIFTIFGILSFVMFAYAVYAQNKLITQLRKVVRSQRKTIESLSTQLPPVAARAKQRFDEDWDEIKKIFDHDITQN</sequence>
<organism evidence="2">
    <name type="scientific">Siphoviridae sp. ctTPJ4</name>
    <dbReference type="NCBI Taxonomy" id="2825519"/>
    <lineage>
        <taxon>Viruses</taxon>
        <taxon>Duplodnaviria</taxon>
        <taxon>Heunggongvirae</taxon>
        <taxon>Uroviricota</taxon>
        <taxon>Caudoviricetes</taxon>
    </lineage>
</organism>
<dbReference type="EMBL" id="BK016177">
    <property type="protein sequence ID" value="DAG00160.1"/>
    <property type="molecule type" value="Genomic_DNA"/>
</dbReference>
<reference evidence="2" key="1">
    <citation type="journal article" date="2021" name="Proc. Natl. Acad. Sci. U.S.A.">
        <title>A Catalog of Tens of Thousands of Viruses from Human Metagenomes Reveals Hidden Associations with Chronic Diseases.</title>
        <authorList>
            <person name="Tisza M.J."/>
            <person name="Buck C.B."/>
        </authorList>
    </citation>
    <scope>NUCLEOTIDE SEQUENCE</scope>
    <source>
        <strain evidence="2">CtTPJ4</strain>
    </source>
</reference>
<protein>
    <submittedName>
        <fullName evidence="2">Holin family protein</fullName>
    </submittedName>
</protein>